<organism evidence="1 2">
    <name type="scientific">Noviherbaspirillum saxi</name>
    <dbReference type="NCBI Taxonomy" id="2320863"/>
    <lineage>
        <taxon>Bacteria</taxon>
        <taxon>Pseudomonadati</taxon>
        <taxon>Pseudomonadota</taxon>
        <taxon>Betaproteobacteria</taxon>
        <taxon>Burkholderiales</taxon>
        <taxon>Oxalobacteraceae</taxon>
        <taxon>Noviherbaspirillum</taxon>
    </lineage>
</organism>
<protein>
    <submittedName>
        <fullName evidence="1">Transcriptional regulator</fullName>
    </submittedName>
</protein>
<dbReference type="RefSeq" id="WP_119771806.1">
    <property type="nucleotide sequence ID" value="NZ_QYUO01000003.1"/>
</dbReference>
<keyword evidence="2" id="KW-1185">Reference proteome</keyword>
<sequence>MQDLEIDPSIPEVMRVLWEARHDARSTPWSLAKLTKRAGLPMSILRRALTQLQSIGLVEVHLVEEGRGHVSLTEAGAQLATKIFSL</sequence>
<evidence type="ECO:0000313" key="2">
    <source>
        <dbReference type="Proteomes" id="UP000265955"/>
    </source>
</evidence>
<dbReference type="SUPFAM" id="SSF46785">
    <property type="entry name" value="Winged helix' DNA-binding domain"/>
    <property type="match status" value="1"/>
</dbReference>
<accession>A0A3A3FHN5</accession>
<dbReference type="EMBL" id="QYUO01000003">
    <property type="protein sequence ID" value="RJF91908.1"/>
    <property type="molecule type" value="Genomic_DNA"/>
</dbReference>
<dbReference type="Proteomes" id="UP000265955">
    <property type="component" value="Unassembled WGS sequence"/>
</dbReference>
<reference evidence="2" key="1">
    <citation type="submission" date="2018-09" db="EMBL/GenBank/DDBJ databases">
        <authorList>
            <person name="Zhu H."/>
        </authorList>
    </citation>
    <scope>NUCLEOTIDE SEQUENCE [LARGE SCALE GENOMIC DNA]</scope>
    <source>
        <strain evidence="2">K1R23-30</strain>
    </source>
</reference>
<gene>
    <name evidence="1" type="ORF">D3871_24865</name>
</gene>
<evidence type="ECO:0000313" key="1">
    <source>
        <dbReference type="EMBL" id="RJF91908.1"/>
    </source>
</evidence>
<dbReference type="InterPro" id="IPR036388">
    <property type="entry name" value="WH-like_DNA-bd_sf"/>
</dbReference>
<name>A0A3A3FHN5_9BURK</name>
<dbReference type="Gene3D" id="1.10.10.10">
    <property type="entry name" value="Winged helix-like DNA-binding domain superfamily/Winged helix DNA-binding domain"/>
    <property type="match status" value="1"/>
</dbReference>
<dbReference type="OrthoDB" id="8777588at2"/>
<dbReference type="AlphaFoldDB" id="A0A3A3FHN5"/>
<dbReference type="InterPro" id="IPR036390">
    <property type="entry name" value="WH_DNA-bd_sf"/>
</dbReference>
<comment type="caution">
    <text evidence="1">The sequence shown here is derived from an EMBL/GenBank/DDBJ whole genome shotgun (WGS) entry which is preliminary data.</text>
</comment>
<proteinExistence type="predicted"/>